<organism evidence="3 4">
    <name type="scientific">Petrolisthes cinctipes</name>
    <name type="common">Flat porcelain crab</name>
    <dbReference type="NCBI Taxonomy" id="88211"/>
    <lineage>
        <taxon>Eukaryota</taxon>
        <taxon>Metazoa</taxon>
        <taxon>Ecdysozoa</taxon>
        <taxon>Arthropoda</taxon>
        <taxon>Crustacea</taxon>
        <taxon>Multicrustacea</taxon>
        <taxon>Malacostraca</taxon>
        <taxon>Eumalacostraca</taxon>
        <taxon>Eucarida</taxon>
        <taxon>Decapoda</taxon>
        <taxon>Pleocyemata</taxon>
        <taxon>Anomura</taxon>
        <taxon>Galatheoidea</taxon>
        <taxon>Porcellanidae</taxon>
        <taxon>Petrolisthes</taxon>
    </lineage>
</organism>
<evidence type="ECO:0000256" key="2">
    <source>
        <dbReference type="SAM" id="SignalP"/>
    </source>
</evidence>
<reference evidence="3" key="1">
    <citation type="submission" date="2023-10" db="EMBL/GenBank/DDBJ databases">
        <title>Genome assemblies of two species of porcelain crab, Petrolisthes cinctipes and Petrolisthes manimaculis (Anomura: Porcellanidae).</title>
        <authorList>
            <person name="Angst P."/>
        </authorList>
    </citation>
    <scope>NUCLEOTIDE SEQUENCE</scope>
    <source>
        <strain evidence="3">PB745_01</strain>
        <tissue evidence="3">Gill</tissue>
    </source>
</reference>
<dbReference type="Proteomes" id="UP001286313">
    <property type="component" value="Unassembled WGS sequence"/>
</dbReference>
<name>A0AAE1KRZ5_PETCI</name>
<feature type="compositionally biased region" description="Low complexity" evidence="1">
    <location>
        <begin position="73"/>
        <end position="111"/>
    </location>
</feature>
<protein>
    <submittedName>
        <fullName evidence="3">Uncharacterized protein</fullName>
    </submittedName>
</protein>
<comment type="caution">
    <text evidence="3">The sequence shown here is derived from an EMBL/GenBank/DDBJ whole genome shotgun (WGS) entry which is preliminary data.</text>
</comment>
<evidence type="ECO:0000313" key="4">
    <source>
        <dbReference type="Proteomes" id="UP001286313"/>
    </source>
</evidence>
<dbReference type="PROSITE" id="PS51257">
    <property type="entry name" value="PROKAR_LIPOPROTEIN"/>
    <property type="match status" value="1"/>
</dbReference>
<evidence type="ECO:0000256" key="1">
    <source>
        <dbReference type="SAM" id="MobiDB-lite"/>
    </source>
</evidence>
<accession>A0AAE1KRZ5</accession>
<feature type="compositionally biased region" description="Polar residues" evidence="1">
    <location>
        <begin position="37"/>
        <end position="46"/>
    </location>
</feature>
<feature type="region of interest" description="Disordered" evidence="1">
    <location>
        <begin position="37"/>
        <end position="112"/>
    </location>
</feature>
<feature type="signal peptide" evidence="2">
    <location>
        <begin position="1"/>
        <end position="20"/>
    </location>
</feature>
<feature type="compositionally biased region" description="Low complexity" evidence="1">
    <location>
        <begin position="53"/>
        <end position="64"/>
    </location>
</feature>
<evidence type="ECO:0000313" key="3">
    <source>
        <dbReference type="EMBL" id="KAK3881317.1"/>
    </source>
</evidence>
<sequence length="131" mass="13836">MISRSLLILMAVVGFGCILASKRTGDEDLLDILNEKPNTTTINNSTVEKHASTKATSKPSATTTGRTSPIASTTTNTKTFTTAPMNTTAPITTAPTTSKAPTTRNTTAAPPLDTSIFQPLEATLNSFKFPF</sequence>
<proteinExistence type="predicted"/>
<keyword evidence="4" id="KW-1185">Reference proteome</keyword>
<gene>
    <name evidence="3" type="ORF">Pcinc_014235</name>
</gene>
<feature type="chain" id="PRO_5042221081" evidence="2">
    <location>
        <begin position="21"/>
        <end position="131"/>
    </location>
</feature>
<dbReference type="EMBL" id="JAWQEG010001231">
    <property type="protein sequence ID" value="KAK3881317.1"/>
    <property type="molecule type" value="Genomic_DNA"/>
</dbReference>
<keyword evidence="2" id="KW-0732">Signal</keyword>
<dbReference type="AlphaFoldDB" id="A0AAE1KRZ5"/>